<protein>
    <submittedName>
        <fullName evidence="1">Uncharacterized protein</fullName>
    </submittedName>
</protein>
<dbReference type="EnsemblMetazoa" id="XM_031921426">
    <property type="protein sequence ID" value="XP_031777286"/>
    <property type="gene ID" value="LOC100679204"/>
</dbReference>
<dbReference type="EnsemblMetazoa" id="XM_031921432">
    <property type="protein sequence ID" value="XP_031777292"/>
    <property type="gene ID" value="LOC100679204"/>
</dbReference>
<dbReference type="RefSeq" id="XP_031777286.1">
    <property type="nucleotide sequence ID" value="XM_031921426.2"/>
</dbReference>
<dbReference type="EnsemblMetazoa" id="XM_031921427">
    <property type="protein sequence ID" value="XP_031777287"/>
    <property type="gene ID" value="LOC100679204"/>
</dbReference>
<dbReference type="EnsemblMetazoa" id="XM_031921429">
    <property type="protein sequence ID" value="XP_031777289"/>
    <property type="gene ID" value="LOC100679204"/>
</dbReference>
<dbReference type="RefSeq" id="XP_031777285.1">
    <property type="nucleotide sequence ID" value="XM_031921425.2"/>
</dbReference>
<dbReference type="EnsemblMetazoa" id="XM_031921439">
    <property type="protein sequence ID" value="XP_031777299"/>
    <property type="gene ID" value="LOC100679204"/>
</dbReference>
<dbReference type="Proteomes" id="UP000002358">
    <property type="component" value="Chromosome 1"/>
</dbReference>
<dbReference type="EnsemblMetazoa" id="XM_031921428">
    <property type="protein sequence ID" value="XP_031777288"/>
    <property type="gene ID" value="LOC100679204"/>
</dbReference>
<dbReference type="GeneID" id="100679204"/>
<evidence type="ECO:0000313" key="2">
    <source>
        <dbReference type="Proteomes" id="UP000002358"/>
    </source>
</evidence>
<dbReference type="RefSeq" id="XP_031777289.1">
    <property type="nucleotide sequence ID" value="XM_031921429.2"/>
</dbReference>
<dbReference type="EnsemblMetazoa" id="XM_031921433">
    <property type="protein sequence ID" value="XP_031777293"/>
    <property type="gene ID" value="LOC100679204"/>
</dbReference>
<dbReference type="EnsemblMetazoa" id="XM_032596115">
    <property type="protein sequence ID" value="XP_032452006"/>
    <property type="gene ID" value="LOC100679204"/>
</dbReference>
<dbReference type="RefSeq" id="XP_032452006.1">
    <property type="nucleotide sequence ID" value="XM_032596115.1"/>
</dbReference>
<dbReference type="RefSeq" id="XP_031777298.1">
    <property type="nucleotide sequence ID" value="XM_031921438.2"/>
</dbReference>
<dbReference type="RefSeq" id="XP_031777284.1">
    <property type="nucleotide sequence ID" value="XM_031921424.2"/>
</dbReference>
<dbReference type="EnsemblMetazoa" id="XM_031921438">
    <property type="protein sequence ID" value="XP_031777298"/>
    <property type="gene ID" value="LOC100679204"/>
</dbReference>
<dbReference type="RefSeq" id="XP_031777299.1">
    <property type="nucleotide sequence ID" value="XM_031921439.2"/>
</dbReference>
<dbReference type="EnsemblMetazoa" id="XM_032596114">
    <property type="protein sequence ID" value="XP_032452005"/>
    <property type="gene ID" value="LOC100679204"/>
</dbReference>
<accession>A0A7M7PX02</accession>
<dbReference type="EnsemblMetazoa" id="XM_031921431">
    <property type="protein sequence ID" value="XP_031777291"/>
    <property type="gene ID" value="LOC100679204"/>
</dbReference>
<dbReference type="EnsemblMetazoa" id="XM_032596113">
    <property type="protein sequence ID" value="XP_032452004"/>
    <property type="gene ID" value="LOC100679204"/>
</dbReference>
<dbReference type="RefSeq" id="XP_031777288.1">
    <property type="nucleotide sequence ID" value="XM_031921428.2"/>
</dbReference>
<reference evidence="1" key="1">
    <citation type="submission" date="2021-01" db="UniProtKB">
        <authorList>
            <consortium name="EnsemblMetazoa"/>
        </authorList>
    </citation>
    <scope>IDENTIFICATION</scope>
</reference>
<dbReference type="InParanoid" id="A0A7M7PX02"/>
<dbReference type="RefSeq" id="XP_031777282.1">
    <property type="nucleotide sequence ID" value="XM_031921422.2"/>
</dbReference>
<sequence length="385" mass="45763">MESVYKRRRGIEWESCLYKRLINYLRSNQMCIDNINISIEDVKKLSVEIFPKHGHRKKYQDNVLDFLQQYSDIITKHVSAEPNNTISAPKLKLWLAYKEKLVSAMINANVRMEITQFVKDHTYKIPYNIRRIIICNIYNIQDEQCEQWMIQYLINVLSFNRQEICDELKKLLQNCSTISSESLHEPFTGFADDEVQKSKSYKNTFDTFVKSSESLHEPFTEFADDEVQKSKSYKNTFDTFVNKQCVNDKEVSEIILTNMEHVIPETKTSHKDKTSIRQRKCTRTSLVELRDKITQNAIQFFELKDDESEQLLLLKKLIILSIVTENNPDFNRFMSSVSRISRIIKQRILEALFQDDFNEYHYSLLDLMMPYRCQIREKKRNKSFV</sequence>
<dbReference type="RefSeq" id="XP_031777292.1">
    <property type="nucleotide sequence ID" value="XM_031921432.2"/>
</dbReference>
<dbReference type="RefSeq" id="XP_031777291.1">
    <property type="nucleotide sequence ID" value="XM_031921431.2"/>
</dbReference>
<dbReference type="KEGG" id="nvi:100679204"/>
<dbReference type="EnsemblMetazoa" id="XM_031921424">
    <property type="protein sequence ID" value="XP_031777284"/>
    <property type="gene ID" value="LOC100679204"/>
</dbReference>
<dbReference type="EnsemblMetazoa" id="XM_031921425">
    <property type="protein sequence ID" value="XP_031777285"/>
    <property type="gene ID" value="LOC100679204"/>
</dbReference>
<dbReference type="AlphaFoldDB" id="A0A7M7PX02"/>
<evidence type="ECO:0000313" key="1">
    <source>
        <dbReference type="EnsemblMetazoa" id="XP_031777286"/>
    </source>
</evidence>
<dbReference type="EnsemblMetazoa" id="XM_031921435">
    <property type="protein sequence ID" value="XP_031777295"/>
    <property type="gene ID" value="LOC100679204"/>
</dbReference>
<dbReference type="RefSeq" id="XP_031777287.1">
    <property type="nucleotide sequence ID" value="XM_031921427.2"/>
</dbReference>
<dbReference type="RefSeq" id="XP_032452004.1">
    <property type="nucleotide sequence ID" value="XM_032596113.1"/>
</dbReference>
<name>A0A7M7PX02_NASVI</name>
<proteinExistence type="predicted"/>
<dbReference type="RefSeq" id="XP_031777293.1">
    <property type="nucleotide sequence ID" value="XM_031921433.2"/>
</dbReference>
<keyword evidence="2" id="KW-1185">Reference proteome</keyword>
<dbReference type="RefSeq" id="XP_031777294.1">
    <property type="nucleotide sequence ID" value="XM_031921434.2"/>
</dbReference>
<dbReference type="EnsemblMetazoa" id="XM_031921434">
    <property type="protein sequence ID" value="XP_031777294"/>
    <property type="gene ID" value="LOC100679204"/>
</dbReference>
<dbReference type="RefSeq" id="XP_031777295.1">
    <property type="nucleotide sequence ID" value="XM_031921435.2"/>
</dbReference>
<dbReference type="EnsemblMetazoa" id="XM_031921422">
    <property type="protein sequence ID" value="XP_031777282"/>
    <property type="gene ID" value="LOC100679204"/>
</dbReference>
<organism evidence="1 2">
    <name type="scientific">Nasonia vitripennis</name>
    <name type="common">Parasitic wasp</name>
    <dbReference type="NCBI Taxonomy" id="7425"/>
    <lineage>
        <taxon>Eukaryota</taxon>
        <taxon>Metazoa</taxon>
        <taxon>Ecdysozoa</taxon>
        <taxon>Arthropoda</taxon>
        <taxon>Hexapoda</taxon>
        <taxon>Insecta</taxon>
        <taxon>Pterygota</taxon>
        <taxon>Neoptera</taxon>
        <taxon>Endopterygota</taxon>
        <taxon>Hymenoptera</taxon>
        <taxon>Apocrita</taxon>
        <taxon>Proctotrupomorpha</taxon>
        <taxon>Chalcidoidea</taxon>
        <taxon>Pteromalidae</taxon>
        <taxon>Pteromalinae</taxon>
        <taxon>Nasonia</taxon>
    </lineage>
</organism>
<dbReference type="RefSeq" id="XP_032452005.1">
    <property type="nucleotide sequence ID" value="XM_032596114.1"/>
</dbReference>